<keyword evidence="2" id="KW-0378">Hydrolase</keyword>
<proteinExistence type="predicted"/>
<dbReference type="Gene3D" id="3.40.50.1820">
    <property type="entry name" value="alpha/beta hydrolase"/>
    <property type="match status" value="1"/>
</dbReference>
<evidence type="ECO:0000313" key="5">
    <source>
        <dbReference type="EMBL" id="KAF2671637.1"/>
    </source>
</evidence>
<dbReference type="EMBL" id="MU004232">
    <property type="protein sequence ID" value="KAF2671637.1"/>
    <property type="molecule type" value="Genomic_DNA"/>
</dbReference>
<evidence type="ECO:0000256" key="2">
    <source>
        <dbReference type="ARBA" id="ARBA00022801"/>
    </source>
</evidence>
<protein>
    <recommendedName>
        <fullName evidence="1">1-alkyl-2-acetylglycerophosphocholine esterase</fullName>
        <ecNumber evidence="1">3.1.1.47</ecNumber>
    </recommendedName>
</protein>
<keyword evidence="3" id="KW-0442">Lipid degradation</keyword>
<dbReference type="PANTHER" id="PTHR10272">
    <property type="entry name" value="PLATELET-ACTIVATING FACTOR ACETYLHYDROLASE"/>
    <property type="match status" value="1"/>
</dbReference>
<evidence type="ECO:0000256" key="1">
    <source>
        <dbReference type="ARBA" id="ARBA00013201"/>
    </source>
</evidence>
<keyword evidence="4" id="KW-0443">Lipid metabolism</keyword>
<dbReference type="SUPFAM" id="SSF53474">
    <property type="entry name" value="alpha/beta-Hydrolases"/>
    <property type="match status" value="1"/>
</dbReference>
<evidence type="ECO:0000256" key="3">
    <source>
        <dbReference type="ARBA" id="ARBA00022963"/>
    </source>
</evidence>
<dbReference type="EC" id="3.1.1.47" evidence="1"/>
<accession>A0A6A6UJJ6</accession>
<dbReference type="AlphaFoldDB" id="A0A6A6UJJ6"/>
<organism evidence="5 6">
    <name type="scientific">Microthyrium microscopicum</name>
    <dbReference type="NCBI Taxonomy" id="703497"/>
    <lineage>
        <taxon>Eukaryota</taxon>
        <taxon>Fungi</taxon>
        <taxon>Dikarya</taxon>
        <taxon>Ascomycota</taxon>
        <taxon>Pezizomycotina</taxon>
        <taxon>Dothideomycetes</taxon>
        <taxon>Dothideomycetes incertae sedis</taxon>
        <taxon>Microthyriales</taxon>
        <taxon>Microthyriaceae</taxon>
        <taxon>Microthyrium</taxon>
    </lineage>
</organism>
<sequence>MDSLLPQRGPRPFPTDRVAMLGHSEGGGSAIVAASRDQRIRGAINWDGTIQGSPDFSGLTKSQPVMFFYHDFGNPAAGDPTWLAMWPQILAAKLIVRVGNTTHQTFSDVPTLLEAAGQSTKPLADVLGTIDPAQMVRIVIAYTTEWMNGAFAGKEGGALLKGQEPDKFPEVSITLRANFQDM</sequence>
<evidence type="ECO:0000313" key="6">
    <source>
        <dbReference type="Proteomes" id="UP000799302"/>
    </source>
</evidence>
<name>A0A6A6UJJ6_9PEZI</name>
<dbReference type="Proteomes" id="UP000799302">
    <property type="component" value="Unassembled WGS sequence"/>
</dbReference>
<keyword evidence="6" id="KW-1185">Reference proteome</keyword>
<reference evidence="5" key="1">
    <citation type="journal article" date="2020" name="Stud. Mycol.">
        <title>101 Dothideomycetes genomes: a test case for predicting lifestyles and emergence of pathogens.</title>
        <authorList>
            <person name="Haridas S."/>
            <person name="Albert R."/>
            <person name="Binder M."/>
            <person name="Bloem J."/>
            <person name="Labutti K."/>
            <person name="Salamov A."/>
            <person name="Andreopoulos B."/>
            <person name="Baker S."/>
            <person name="Barry K."/>
            <person name="Bills G."/>
            <person name="Bluhm B."/>
            <person name="Cannon C."/>
            <person name="Castanera R."/>
            <person name="Culley D."/>
            <person name="Daum C."/>
            <person name="Ezra D."/>
            <person name="Gonzalez J."/>
            <person name="Henrissat B."/>
            <person name="Kuo A."/>
            <person name="Liang C."/>
            <person name="Lipzen A."/>
            <person name="Lutzoni F."/>
            <person name="Magnuson J."/>
            <person name="Mondo S."/>
            <person name="Nolan M."/>
            <person name="Ohm R."/>
            <person name="Pangilinan J."/>
            <person name="Park H.-J."/>
            <person name="Ramirez L."/>
            <person name="Alfaro M."/>
            <person name="Sun H."/>
            <person name="Tritt A."/>
            <person name="Yoshinaga Y."/>
            <person name="Zwiers L.-H."/>
            <person name="Turgeon B."/>
            <person name="Goodwin S."/>
            <person name="Spatafora J."/>
            <person name="Crous P."/>
            <person name="Grigoriev I."/>
        </authorList>
    </citation>
    <scope>NUCLEOTIDE SEQUENCE</scope>
    <source>
        <strain evidence="5">CBS 115976</strain>
    </source>
</reference>
<dbReference type="GO" id="GO:0003847">
    <property type="term" value="F:1-alkyl-2-acetylglycerophosphocholine esterase activity"/>
    <property type="evidence" value="ECO:0007669"/>
    <property type="project" value="UniProtKB-EC"/>
</dbReference>
<dbReference type="Pfam" id="PF03403">
    <property type="entry name" value="PAF-AH_p_II"/>
    <property type="match status" value="1"/>
</dbReference>
<dbReference type="PANTHER" id="PTHR10272:SF14">
    <property type="entry name" value="PAF ACETYLHYDROLASE FAMILY PROTEIN"/>
    <property type="match status" value="1"/>
</dbReference>
<gene>
    <name evidence="5" type="ORF">BT63DRAFT_175996</name>
</gene>
<dbReference type="InterPro" id="IPR029058">
    <property type="entry name" value="AB_hydrolase_fold"/>
</dbReference>
<evidence type="ECO:0000256" key="4">
    <source>
        <dbReference type="ARBA" id="ARBA00023098"/>
    </source>
</evidence>
<dbReference type="GO" id="GO:0016042">
    <property type="term" value="P:lipid catabolic process"/>
    <property type="evidence" value="ECO:0007669"/>
    <property type="project" value="UniProtKB-KW"/>
</dbReference>
<dbReference type="OrthoDB" id="2363873at2759"/>